<dbReference type="SMART" id="SM00849">
    <property type="entry name" value="Lactamase_B"/>
    <property type="match status" value="1"/>
</dbReference>
<evidence type="ECO:0000256" key="3">
    <source>
        <dbReference type="ARBA" id="ARBA00022801"/>
    </source>
</evidence>
<gene>
    <name evidence="6" type="ORF">NITMOv2_4601</name>
</gene>
<evidence type="ECO:0000256" key="1">
    <source>
        <dbReference type="ARBA" id="ARBA00001947"/>
    </source>
</evidence>
<keyword evidence="6" id="KW-0238">DNA-binding</keyword>
<evidence type="ECO:0000256" key="4">
    <source>
        <dbReference type="ARBA" id="ARBA00022833"/>
    </source>
</evidence>
<keyword evidence="4" id="KW-0862">Zinc</keyword>
<dbReference type="KEGG" id="nmv:NITMOv2_4601"/>
<dbReference type="Proteomes" id="UP000069205">
    <property type="component" value="Chromosome"/>
</dbReference>
<protein>
    <submittedName>
        <fullName evidence="6">Putative Hydrolase with N-terminal DNA-binding domain</fullName>
    </submittedName>
</protein>
<dbReference type="Pfam" id="PF13560">
    <property type="entry name" value="HTH_31"/>
    <property type="match status" value="1"/>
</dbReference>
<dbReference type="PANTHER" id="PTHR46233:SF3">
    <property type="entry name" value="HYDROXYACYLGLUTATHIONE HYDROLASE GLOC"/>
    <property type="match status" value="1"/>
</dbReference>
<dbReference type="GO" id="GO:0003677">
    <property type="term" value="F:DNA binding"/>
    <property type="evidence" value="ECO:0007669"/>
    <property type="project" value="UniProtKB-KW"/>
</dbReference>
<dbReference type="Pfam" id="PF00753">
    <property type="entry name" value="Lactamase_B"/>
    <property type="match status" value="1"/>
</dbReference>
<dbReference type="SUPFAM" id="SSF56281">
    <property type="entry name" value="Metallo-hydrolase/oxidoreductase"/>
    <property type="match status" value="1"/>
</dbReference>
<feature type="domain" description="HTH cro/C1-type" evidence="5">
    <location>
        <begin position="11"/>
        <end position="65"/>
    </location>
</feature>
<dbReference type="SMART" id="SM00530">
    <property type="entry name" value="HTH_XRE"/>
    <property type="match status" value="1"/>
</dbReference>
<dbReference type="InterPro" id="IPR010982">
    <property type="entry name" value="Lambda_DNA-bd_dom_sf"/>
</dbReference>
<comment type="cofactor">
    <cofactor evidence="1">
        <name>Zn(2+)</name>
        <dbReference type="ChEBI" id="CHEBI:29105"/>
    </cofactor>
</comment>
<accession>A0A0K2GJ50</accession>
<dbReference type="InterPro" id="IPR001279">
    <property type="entry name" value="Metallo-B-lactamas"/>
</dbReference>
<reference evidence="6 7" key="1">
    <citation type="journal article" date="2015" name="Proc. Natl. Acad. Sci. U.S.A.">
        <title>Expanded metabolic versatility of ubiquitous nitrite-oxidizing bacteria from the genus Nitrospira.</title>
        <authorList>
            <person name="Koch H."/>
            <person name="Lucker S."/>
            <person name="Albertsen M."/>
            <person name="Kitzinger K."/>
            <person name="Herbold C."/>
            <person name="Spieck E."/>
            <person name="Nielsen P.H."/>
            <person name="Wagner M."/>
            <person name="Daims H."/>
        </authorList>
    </citation>
    <scope>NUCLEOTIDE SEQUENCE [LARGE SCALE GENOMIC DNA]</scope>
    <source>
        <strain evidence="6 7">NSP M-1</strain>
    </source>
</reference>
<evidence type="ECO:0000313" key="6">
    <source>
        <dbReference type="EMBL" id="ALA60973.1"/>
    </source>
</evidence>
<dbReference type="STRING" id="42253.NITMOv2_4601"/>
<dbReference type="CDD" id="cd00093">
    <property type="entry name" value="HTH_XRE"/>
    <property type="match status" value="1"/>
</dbReference>
<dbReference type="InterPro" id="IPR036866">
    <property type="entry name" value="RibonucZ/Hydroxyglut_hydro"/>
</dbReference>
<dbReference type="EMBL" id="CP011801">
    <property type="protein sequence ID" value="ALA60973.1"/>
    <property type="molecule type" value="Genomic_DNA"/>
</dbReference>
<dbReference type="GO" id="GO:0046872">
    <property type="term" value="F:metal ion binding"/>
    <property type="evidence" value="ECO:0007669"/>
    <property type="project" value="UniProtKB-KW"/>
</dbReference>
<evidence type="ECO:0000313" key="7">
    <source>
        <dbReference type="Proteomes" id="UP000069205"/>
    </source>
</evidence>
<organism evidence="6 7">
    <name type="scientific">Nitrospira moscoviensis</name>
    <dbReference type="NCBI Taxonomy" id="42253"/>
    <lineage>
        <taxon>Bacteria</taxon>
        <taxon>Pseudomonadati</taxon>
        <taxon>Nitrospirota</taxon>
        <taxon>Nitrospiria</taxon>
        <taxon>Nitrospirales</taxon>
        <taxon>Nitrospiraceae</taxon>
        <taxon>Nitrospira</taxon>
    </lineage>
</organism>
<dbReference type="AlphaFoldDB" id="A0A0K2GJ50"/>
<evidence type="ECO:0000259" key="5">
    <source>
        <dbReference type="PROSITE" id="PS50943"/>
    </source>
</evidence>
<dbReference type="SUPFAM" id="SSF47413">
    <property type="entry name" value="lambda repressor-like DNA-binding domains"/>
    <property type="match status" value="1"/>
</dbReference>
<keyword evidence="3 6" id="KW-0378">Hydrolase</keyword>
<dbReference type="Gene3D" id="1.10.260.40">
    <property type="entry name" value="lambda repressor-like DNA-binding domains"/>
    <property type="match status" value="1"/>
</dbReference>
<dbReference type="GO" id="GO:0016787">
    <property type="term" value="F:hydrolase activity"/>
    <property type="evidence" value="ECO:0007669"/>
    <property type="project" value="UniProtKB-KW"/>
</dbReference>
<keyword evidence="7" id="KW-1185">Reference proteome</keyword>
<sequence length="280" mass="30298">MPLEDEFSDILKKARVGRGLSVGDVARATGLPGGDISALERGDRPRDRAEVRALAKALGLRAAPLEQIAVDKWEPVAQQPPSWVDIVHGSINGYGVQGYLVHDNGEAVIVDTAYNAAAMVEALGKRGLRLVAVCLTHGHADHADGLDHLLRHREVPVYLGPEDRDLLSWRPRADVLAVPQDGHPITVGRRTVLCMPTPGHTPGGVCYRVEDPRHPICFVGDTLFAGSIGRSNPSKLYPTHLESVRGRVLALAPEYRLFPGHGPATTVEEELQHNPFYAGS</sequence>
<dbReference type="InterPro" id="IPR051453">
    <property type="entry name" value="MBL_Glyoxalase_II"/>
</dbReference>
<dbReference type="OrthoDB" id="9802248at2"/>
<name>A0A0K2GJ50_NITMO</name>
<keyword evidence="2" id="KW-0479">Metal-binding</keyword>
<dbReference type="PATRIC" id="fig|42253.5.peg.4538"/>
<dbReference type="Gene3D" id="3.60.15.10">
    <property type="entry name" value="Ribonuclease Z/Hydroxyacylglutathione hydrolase-like"/>
    <property type="match status" value="1"/>
</dbReference>
<dbReference type="CDD" id="cd06262">
    <property type="entry name" value="metallo-hydrolase-like_MBL-fold"/>
    <property type="match status" value="1"/>
</dbReference>
<proteinExistence type="predicted"/>
<evidence type="ECO:0000256" key="2">
    <source>
        <dbReference type="ARBA" id="ARBA00022723"/>
    </source>
</evidence>
<dbReference type="PROSITE" id="PS50943">
    <property type="entry name" value="HTH_CROC1"/>
    <property type="match status" value="1"/>
</dbReference>
<dbReference type="RefSeq" id="WP_053381745.1">
    <property type="nucleotide sequence ID" value="NZ_CP011801.1"/>
</dbReference>
<dbReference type="PANTHER" id="PTHR46233">
    <property type="entry name" value="HYDROXYACYLGLUTATHIONE HYDROLASE GLOC"/>
    <property type="match status" value="1"/>
</dbReference>
<dbReference type="InterPro" id="IPR001387">
    <property type="entry name" value="Cro/C1-type_HTH"/>
</dbReference>